<organism evidence="4 5">
    <name type="scientific">Endozoicomonas elysicola</name>
    <dbReference type="NCBI Taxonomy" id="305900"/>
    <lineage>
        <taxon>Bacteria</taxon>
        <taxon>Pseudomonadati</taxon>
        <taxon>Pseudomonadota</taxon>
        <taxon>Gammaproteobacteria</taxon>
        <taxon>Oceanospirillales</taxon>
        <taxon>Endozoicomonadaceae</taxon>
        <taxon>Endozoicomonas</taxon>
    </lineage>
</organism>
<name>A0A081KBD5_9GAMM</name>
<dbReference type="InterPro" id="IPR002347">
    <property type="entry name" value="SDR_fam"/>
</dbReference>
<protein>
    <submittedName>
        <fullName evidence="4">Short-chain dehydrogenase</fullName>
    </submittedName>
</protein>
<dbReference type="eggNOG" id="COG0300">
    <property type="taxonomic scope" value="Bacteria"/>
</dbReference>
<evidence type="ECO:0000256" key="2">
    <source>
        <dbReference type="ARBA" id="ARBA00023002"/>
    </source>
</evidence>
<dbReference type="RefSeq" id="WP_020583062.1">
    <property type="nucleotide sequence ID" value="NZ_JOJP01000001.1"/>
</dbReference>
<gene>
    <name evidence="4" type="ORF">GV64_12560</name>
</gene>
<dbReference type="GO" id="GO:0016020">
    <property type="term" value="C:membrane"/>
    <property type="evidence" value="ECO:0007669"/>
    <property type="project" value="TreeGrafter"/>
</dbReference>
<comment type="caution">
    <text evidence="4">The sequence shown here is derived from an EMBL/GenBank/DDBJ whole genome shotgun (WGS) entry which is preliminary data.</text>
</comment>
<dbReference type="Pfam" id="PF00106">
    <property type="entry name" value="adh_short"/>
    <property type="match status" value="1"/>
</dbReference>
<dbReference type="PRINTS" id="PR00080">
    <property type="entry name" value="SDRFAMILY"/>
</dbReference>
<dbReference type="InterPro" id="IPR036291">
    <property type="entry name" value="NAD(P)-bd_dom_sf"/>
</dbReference>
<dbReference type="PANTHER" id="PTHR44196:SF1">
    <property type="entry name" value="DEHYDROGENASE_REDUCTASE SDR FAMILY MEMBER 7B"/>
    <property type="match status" value="1"/>
</dbReference>
<dbReference type="EMBL" id="JOJP01000001">
    <property type="protein sequence ID" value="KEI71461.1"/>
    <property type="molecule type" value="Genomic_DNA"/>
</dbReference>
<evidence type="ECO:0000313" key="4">
    <source>
        <dbReference type="EMBL" id="KEI71461.1"/>
    </source>
</evidence>
<evidence type="ECO:0000256" key="3">
    <source>
        <dbReference type="RuleBase" id="RU000363"/>
    </source>
</evidence>
<dbReference type="PANTHER" id="PTHR44196">
    <property type="entry name" value="DEHYDROGENASE/REDUCTASE SDR FAMILY MEMBER 7B"/>
    <property type="match status" value="1"/>
</dbReference>
<keyword evidence="5" id="KW-1185">Reference proteome</keyword>
<keyword evidence="2" id="KW-0560">Oxidoreductase</keyword>
<reference evidence="4 5" key="1">
    <citation type="submission" date="2014-06" db="EMBL/GenBank/DDBJ databases">
        <title>Whole Genome Sequences of Three Symbiotic Endozoicomonas Bacteria.</title>
        <authorList>
            <person name="Neave M.J."/>
            <person name="Apprill A."/>
            <person name="Voolstra C.R."/>
        </authorList>
    </citation>
    <scope>NUCLEOTIDE SEQUENCE [LARGE SCALE GENOMIC DNA]</scope>
    <source>
        <strain evidence="4 5">DSM 22380</strain>
    </source>
</reference>
<dbReference type="GO" id="GO:0016491">
    <property type="term" value="F:oxidoreductase activity"/>
    <property type="evidence" value="ECO:0007669"/>
    <property type="project" value="UniProtKB-KW"/>
</dbReference>
<dbReference type="Gene3D" id="3.40.50.720">
    <property type="entry name" value="NAD(P)-binding Rossmann-like Domain"/>
    <property type="match status" value="1"/>
</dbReference>
<evidence type="ECO:0000256" key="1">
    <source>
        <dbReference type="ARBA" id="ARBA00006484"/>
    </source>
</evidence>
<accession>A0A081KBD5</accession>
<dbReference type="SUPFAM" id="SSF51735">
    <property type="entry name" value="NAD(P)-binding Rossmann-fold domains"/>
    <property type="match status" value="1"/>
</dbReference>
<dbReference type="STRING" id="305900.GV64_12560"/>
<proteinExistence type="inferred from homology"/>
<sequence>MMNTPVALITGAANGLGWALSQQFWQVGYSLCLVDLDQQGLEARKASLLEMGSNTQKIELCTVNLLESGAIECIKDTLSRRFTSLDVLVNNAGITHRSLARETSIDVIEKVMDLDFLVPVKLTQQLFEQLANSGTRKKPATIINIGSMAGWMPVMARSGYCAAKSAQHQYFETLRAETTHLPVNILMVYPSFLATDIEKNALAGNGQKATHARSTIGNIQSAEWMAKQIIQACHSGKSRLFPSKAILLASLFYRWFPALYTRMMRRKFKSELSVQLEVQELANH</sequence>
<comment type="similarity">
    <text evidence="1 3">Belongs to the short-chain dehydrogenases/reductases (SDR) family.</text>
</comment>
<evidence type="ECO:0000313" key="5">
    <source>
        <dbReference type="Proteomes" id="UP000027997"/>
    </source>
</evidence>
<dbReference type="Proteomes" id="UP000027997">
    <property type="component" value="Unassembled WGS sequence"/>
</dbReference>
<dbReference type="PRINTS" id="PR00081">
    <property type="entry name" value="GDHRDH"/>
</dbReference>
<dbReference type="AlphaFoldDB" id="A0A081KBD5"/>